<dbReference type="GO" id="GO:0030154">
    <property type="term" value="P:cell differentiation"/>
    <property type="evidence" value="ECO:0007669"/>
    <property type="project" value="UniProtKB-KW"/>
</dbReference>
<feature type="compositionally biased region" description="Low complexity" evidence="17">
    <location>
        <begin position="936"/>
        <end position="947"/>
    </location>
</feature>
<dbReference type="InterPro" id="IPR001881">
    <property type="entry name" value="EGF-like_Ca-bd_dom"/>
</dbReference>
<comment type="caution">
    <text evidence="21">The sequence shown here is derived from an EMBL/GenBank/DDBJ whole genome shotgun (WGS) entry which is preliminary data.</text>
</comment>
<feature type="domain" description="EGF-like" evidence="19">
    <location>
        <begin position="254"/>
        <end position="293"/>
    </location>
</feature>
<keyword evidence="5 16" id="KW-0812">Transmembrane</keyword>
<dbReference type="SUPFAM" id="SSF57196">
    <property type="entry name" value="EGF/Laminin"/>
    <property type="match status" value="7"/>
</dbReference>
<name>A0A433TEA6_ELYCH</name>
<dbReference type="PRINTS" id="PR00010">
    <property type="entry name" value="EGFBLOOD"/>
</dbReference>
<dbReference type="InterPro" id="IPR000152">
    <property type="entry name" value="EGF-type_Asp/Asn_hydroxyl_site"/>
</dbReference>
<dbReference type="SMART" id="SM00179">
    <property type="entry name" value="EGF_CA"/>
    <property type="match status" value="3"/>
</dbReference>
<evidence type="ECO:0000256" key="12">
    <source>
        <dbReference type="ARBA" id="ARBA00023157"/>
    </source>
</evidence>
<dbReference type="Pfam" id="PF00008">
    <property type="entry name" value="EGF"/>
    <property type="match status" value="3"/>
</dbReference>
<evidence type="ECO:0000256" key="5">
    <source>
        <dbReference type="ARBA" id="ARBA00022692"/>
    </source>
</evidence>
<dbReference type="FunFam" id="2.10.25.140:FF:000001">
    <property type="entry name" value="Delta-like protein"/>
    <property type="match status" value="1"/>
</dbReference>
<feature type="domain" description="EGF-like" evidence="19">
    <location>
        <begin position="333"/>
        <end position="374"/>
    </location>
</feature>
<evidence type="ECO:0000256" key="10">
    <source>
        <dbReference type="ARBA" id="ARBA00022989"/>
    </source>
</evidence>
<dbReference type="InterPro" id="IPR051022">
    <property type="entry name" value="Notch_Cell-Fate_Det"/>
</dbReference>
<feature type="disulfide bond" evidence="14">
    <location>
        <begin position="846"/>
        <end position="855"/>
    </location>
</feature>
<dbReference type="CDD" id="cd00054">
    <property type="entry name" value="EGF_CA"/>
    <property type="match status" value="3"/>
</dbReference>
<dbReference type="Gene3D" id="2.10.25.10">
    <property type="entry name" value="Laminin"/>
    <property type="match status" value="7"/>
</dbReference>
<evidence type="ECO:0000256" key="8">
    <source>
        <dbReference type="ARBA" id="ARBA00022782"/>
    </source>
</evidence>
<dbReference type="Gene3D" id="2.10.25.140">
    <property type="match status" value="4"/>
</dbReference>
<dbReference type="PROSITE" id="PS01186">
    <property type="entry name" value="EGF_2"/>
    <property type="match status" value="4"/>
</dbReference>
<feature type="domain" description="DSL" evidence="20">
    <location>
        <begin position="203"/>
        <end position="248"/>
    </location>
</feature>
<keyword evidence="9" id="KW-0106">Calcium</keyword>
<dbReference type="GO" id="GO:0023052">
    <property type="term" value="P:signaling"/>
    <property type="evidence" value="ECO:0007669"/>
    <property type="project" value="UniProtKB-ARBA"/>
</dbReference>
<keyword evidence="13" id="KW-0325">Glycoprotein</keyword>
<keyword evidence="2 16" id="KW-0217">Developmental protein</keyword>
<feature type="disulfide bond" evidence="14">
    <location>
        <begin position="502"/>
        <end position="519"/>
    </location>
</feature>
<keyword evidence="3" id="KW-1003">Cell membrane</keyword>
<dbReference type="PANTHER" id="PTHR24049">
    <property type="entry name" value="CRUMBS FAMILY MEMBER"/>
    <property type="match status" value="1"/>
</dbReference>
<comment type="subcellular location">
    <subcellularLocation>
        <location evidence="1">Cell membrane</location>
        <topology evidence="1">Single-pass type I membrane protein</topology>
    </subcellularLocation>
    <subcellularLocation>
        <location evidence="16">Membrane</location>
        <topology evidence="16">Single-pass type I membrane protein</topology>
    </subcellularLocation>
</comment>
<dbReference type="FunFam" id="2.10.25.10:FF:000391">
    <property type="entry name" value="Weary, isoform C"/>
    <property type="match status" value="1"/>
</dbReference>
<keyword evidence="7 16" id="KW-0677">Repeat</keyword>
<comment type="function">
    <text evidence="16">Putative Notch ligand involved in the mediation of Notch signaling.</text>
</comment>
<dbReference type="SMART" id="SM00181">
    <property type="entry name" value="EGF"/>
    <property type="match status" value="10"/>
</dbReference>
<keyword evidence="11 16" id="KW-0472">Membrane</keyword>
<feature type="disulfide bond" evidence="14">
    <location>
        <begin position="521"/>
        <end position="530"/>
    </location>
</feature>
<feature type="disulfide bond" evidence="15">
    <location>
        <begin position="205"/>
        <end position="214"/>
    </location>
</feature>
<evidence type="ECO:0000256" key="9">
    <source>
        <dbReference type="ARBA" id="ARBA00022837"/>
    </source>
</evidence>
<dbReference type="GO" id="GO:0005886">
    <property type="term" value="C:plasma membrane"/>
    <property type="evidence" value="ECO:0007669"/>
    <property type="project" value="UniProtKB-SubCell"/>
</dbReference>
<proteinExistence type="predicted"/>
<dbReference type="EMBL" id="RQTK01000423">
    <property type="protein sequence ID" value="RUS79891.1"/>
    <property type="molecule type" value="Genomic_DNA"/>
</dbReference>
<dbReference type="InterPro" id="IPR001774">
    <property type="entry name" value="DSL"/>
</dbReference>
<dbReference type="GO" id="GO:0007154">
    <property type="term" value="P:cell communication"/>
    <property type="evidence" value="ECO:0007669"/>
    <property type="project" value="InterPro"/>
</dbReference>
<feature type="domain" description="EGF-like" evidence="19">
    <location>
        <begin position="295"/>
        <end position="332"/>
    </location>
</feature>
<dbReference type="SMART" id="SM00051">
    <property type="entry name" value="DSL"/>
    <property type="match status" value="3"/>
</dbReference>
<dbReference type="PROSITE" id="PS50026">
    <property type="entry name" value="EGF_3"/>
    <property type="match status" value="7"/>
</dbReference>
<feature type="domain" description="EGF-like" evidence="19">
    <location>
        <begin position="627"/>
        <end position="663"/>
    </location>
</feature>
<keyword evidence="6 16" id="KW-0732">Signal</keyword>
<dbReference type="PROSITE" id="PS00022">
    <property type="entry name" value="EGF_1"/>
    <property type="match status" value="7"/>
</dbReference>
<reference evidence="21 22" key="1">
    <citation type="submission" date="2019-01" db="EMBL/GenBank/DDBJ databases">
        <title>A draft genome assembly of the solar-powered sea slug Elysia chlorotica.</title>
        <authorList>
            <person name="Cai H."/>
            <person name="Li Q."/>
            <person name="Fang X."/>
            <person name="Li J."/>
            <person name="Curtis N.E."/>
            <person name="Altenburger A."/>
            <person name="Shibata T."/>
            <person name="Feng M."/>
            <person name="Maeda T."/>
            <person name="Schwartz J.A."/>
            <person name="Shigenobu S."/>
            <person name="Lundholm N."/>
            <person name="Nishiyama T."/>
            <person name="Yang H."/>
            <person name="Hasebe M."/>
            <person name="Li S."/>
            <person name="Pierce S.K."/>
            <person name="Wang J."/>
        </authorList>
    </citation>
    <scope>NUCLEOTIDE SEQUENCE [LARGE SCALE GENOMIC DNA]</scope>
    <source>
        <strain evidence="21">EC2010</strain>
        <tissue evidence="21">Whole organism of an adult</tissue>
    </source>
</reference>
<evidence type="ECO:0000256" key="17">
    <source>
        <dbReference type="SAM" id="MobiDB-lite"/>
    </source>
</evidence>
<evidence type="ECO:0000256" key="2">
    <source>
        <dbReference type="ARBA" id="ARBA00022473"/>
    </source>
</evidence>
<dbReference type="PROSITE" id="PS51051">
    <property type="entry name" value="DSL"/>
    <property type="match status" value="1"/>
</dbReference>
<keyword evidence="8" id="KW-0221">Differentiation</keyword>
<evidence type="ECO:0000256" key="3">
    <source>
        <dbReference type="ARBA" id="ARBA00022475"/>
    </source>
</evidence>
<gene>
    <name evidence="21" type="ORF">EGW08_012369</name>
</gene>
<dbReference type="PROSITE" id="PS00010">
    <property type="entry name" value="ASX_HYDROXYL"/>
    <property type="match status" value="1"/>
</dbReference>
<keyword evidence="4 14" id="KW-0245">EGF-like domain</keyword>
<comment type="caution">
    <text evidence="14">Lacks conserved residue(s) required for the propagation of feature annotation.</text>
</comment>
<feature type="domain" description="EGF-like" evidence="19">
    <location>
        <begin position="493"/>
        <end position="531"/>
    </location>
</feature>
<keyword evidence="22" id="KW-1185">Reference proteome</keyword>
<organism evidence="21 22">
    <name type="scientific">Elysia chlorotica</name>
    <name type="common">Eastern emerald elysia</name>
    <name type="synonym">Sea slug</name>
    <dbReference type="NCBI Taxonomy" id="188477"/>
    <lineage>
        <taxon>Eukaryota</taxon>
        <taxon>Metazoa</taxon>
        <taxon>Spiralia</taxon>
        <taxon>Lophotrochozoa</taxon>
        <taxon>Mollusca</taxon>
        <taxon>Gastropoda</taxon>
        <taxon>Heterobranchia</taxon>
        <taxon>Euthyneura</taxon>
        <taxon>Panpulmonata</taxon>
        <taxon>Sacoglossa</taxon>
        <taxon>Placobranchoidea</taxon>
        <taxon>Plakobranchidae</taxon>
        <taxon>Elysia</taxon>
    </lineage>
</organism>
<evidence type="ECO:0000256" key="14">
    <source>
        <dbReference type="PROSITE-ProRule" id="PRU00076"/>
    </source>
</evidence>
<feature type="disulfide bond" evidence="15">
    <location>
        <begin position="239"/>
        <end position="248"/>
    </location>
</feature>
<feature type="disulfide bond" evidence="14">
    <location>
        <begin position="653"/>
        <end position="662"/>
    </location>
</feature>
<evidence type="ECO:0000256" key="11">
    <source>
        <dbReference type="ARBA" id="ARBA00023136"/>
    </source>
</evidence>
<dbReference type="Pfam" id="PF01414">
    <property type="entry name" value="DSL"/>
    <property type="match status" value="3"/>
</dbReference>
<evidence type="ECO:0000313" key="22">
    <source>
        <dbReference type="Proteomes" id="UP000271974"/>
    </source>
</evidence>
<evidence type="ECO:0000256" key="1">
    <source>
        <dbReference type="ARBA" id="ARBA00004251"/>
    </source>
</evidence>
<feature type="disulfide bond" evidence="14">
    <location>
        <begin position="364"/>
        <end position="373"/>
    </location>
</feature>
<evidence type="ECO:0000256" key="13">
    <source>
        <dbReference type="ARBA" id="ARBA00023180"/>
    </source>
</evidence>
<feature type="disulfide bond" evidence="14">
    <location>
        <begin position="283"/>
        <end position="292"/>
    </location>
</feature>
<evidence type="ECO:0000313" key="21">
    <source>
        <dbReference type="EMBL" id="RUS79891.1"/>
    </source>
</evidence>
<feature type="disulfide bond" evidence="14">
    <location>
        <begin position="702"/>
        <end position="711"/>
    </location>
</feature>
<evidence type="ECO:0000256" key="15">
    <source>
        <dbReference type="PROSITE-ProRule" id="PRU00377"/>
    </source>
</evidence>
<dbReference type="GO" id="GO:0005509">
    <property type="term" value="F:calcium ion binding"/>
    <property type="evidence" value="ECO:0007669"/>
    <property type="project" value="InterPro"/>
</dbReference>
<feature type="compositionally biased region" description="Polar residues" evidence="17">
    <location>
        <begin position="948"/>
        <end position="962"/>
    </location>
</feature>
<evidence type="ECO:0000259" key="20">
    <source>
        <dbReference type="PROSITE" id="PS51051"/>
    </source>
</evidence>
<evidence type="ECO:0000256" key="16">
    <source>
        <dbReference type="RuleBase" id="RU280815"/>
    </source>
</evidence>
<feature type="region of interest" description="Disordered" evidence="17">
    <location>
        <begin position="924"/>
        <end position="962"/>
    </location>
</feature>
<evidence type="ECO:0000259" key="19">
    <source>
        <dbReference type="PROSITE" id="PS50026"/>
    </source>
</evidence>
<sequence>MVLFDAHWPTTKGSAKVLLDFREYENPGSLKYDGACCDGEFTKQNCTSFCDYSVSVCIDSQYVLCSSSTLVCSTNLRCDMSILRNPPTPMLIPRGEPPCSVHRHDLGYLVSGKASFAFPHTFHDGYSNPVPVDIDKWEGSVQITVIVYDQDTSDEQLVDYFSFSFSLVSPVKERVAVASDYTNFTLAGTRPFQKSRLKIGVTAQCDRFFYTDTCDVNCVPSDDCLGHYTCDVTDGSKICLDGWAGEHCNISISETFNCSAAYCQYQGVCVQYGDRSDQVYCCCHAGYAGERCEEDVDECATDPCRNGGVCVQGMPPLFSCQCPTGWKGSVCEEEETCADQPCQNGGMCRSLPRQPQRPLYTCECGTSFMGEKCELPLTTTALGTSPTFPPSTVTSPTDQTMKFTLPLQMGECYGNYCGSKCETHCRSTDDCSGHYHCDGTTGQKLCKPGWTPDSNCTRRSFPEPDCQCQNEGECFAGGCCCPSGFSGPWCTQASSACLSNPCRNGGTCMLGVLSDTEACVCPEMFSGHLCELMVAPNRNCQAGYFGPRCETYCTPQLECGISGQYVCDEISGEKICMFGWLGELCDTPASNVSHHEPCPDSVCRHGVCVDGVCCCEPGYTGTLCHTQILECLHQPCLNGGKCIDKINWYQCDCPSGYAGVNCELKTTSGENNTVVNLPCSTNVCRNSGSCVPIGNSDFYCECTERYVGIMCDIYVPNNSNNQLCPDFHFGADCSVRCEESDSCGGGHFYCDSNSGDKICRNGWGGTDCNIRLVPSGDDPSCPSGGSSCQNGGSCFNGSCCCTDDYHGTFCHSEILPCDRQLLYNYNLCGDHGNCVDLENINFTCRCDAGFFGTRCELRQSISTILPIATVIEPSSTAATKSEPTYPPEKCGDFLCYNGVSLVDDEIYTTTPGISVSTMIPEASDSSSIHSPDAMISVSPSSTAPESSNYVASKDNSTHTETPTLQNMYQGSVFIAGTVPYSEMSALVEQINAALLDTTSDIECCLTVKLDENNVYFSNQGNPLICLNYNYLVRMAHIDPLLRRKRDELGMTGGTTSKAFQAHHSKPLQTTVSEETAARINNVLAKIGQTIHVYTGLVFGGDLLFFVDVVGSVAREMFPAFETCLVNAWINQNSDCECQMETRVLSSHGFIGRYGTQLVRLYYTITWGGEWQRTTSGRAPSDEQLALELANNRLNKLYTQSDVAVSTSMLYRFPLKSIVSFKSEDGRQIQEKLTFVWNQYQGDESQVTVTLVDNQLHYTRGGADISYVGYFVTIDGNFKNPSRDAGPSTAAEACRCDHKPALRLLAKGRANYFTAGRVIRELTEGGQIVFREWFYDFDRGGPVSMLYFTVSVDEADSKLTLAEEPSPDELRKHFGLLSASSVTLCATRCIRTLRTLQVFLDETISNVNETGDQLTSALTTALHDAWTTANEEFSGAIEVDIHNITETSGDTNTTTRDRSANVRYSLKLLGGQRQVSDQDLFSPTNEVIELAIKKEDVGVSVFHQEANSNDDDSFPWYIPVGVILALLLTGLIILVFLLITKDARHKDSRLVRQEPPATMDFDKEHFAREPDIPNPTFAPEEAELDDVKTSTYIVNPYQLEDPDAFQN</sequence>
<dbReference type="FunFam" id="2.10.25.10:FF:000004">
    <property type="entry name" value="Neurogenic locus notch 1"/>
    <property type="match status" value="1"/>
</dbReference>
<dbReference type="OrthoDB" id="6155533at2759"/>
<evidence type="ECO:0000256" key="18">
    <source>
        <dbReference type="SAM" id="Phobius"/>
    </source>
</evidence>
<protein>
    <recommendedName>
        <fullName evidence="16">Delta-like protein</fullName>
    </recommendedName>
</protein>
<feature type="disulfide bond" evidence="14">
    <location>
        <begin position="322"/>
        <end position="331"/>
    </location>
</feature>
<feature type="disulfide bond" evidence="15">
    <location>
        <begin position="218"/>
        <end position="230"/>
    </location>
</feature>
<evidence type="ECO:0000256" key="4">
    <source>
        <dbReference type="ARBA" id="ARBA00022536"/>
    </source>
</evidence>
<evidence type="ECO:0000256" key="7">
    <source>
        <dbReference type="ARBA" id="ARBA00022737"/>
    </source>
</evidence>
<evidence type="ECO:0000256" key="6">
    <source>
        <dbReference type="ARBA" id="ARBA00022729"/>
    </source>
</evidence>
<dbReference type="Proteomes" id="UP000271974">
    <property type="component" value="Unassembled WGS sequence"/>
</dbReference>
<feature type="transmembrane region" description="Helical" evidence="18">
    <location>
        <begin position="1515"/>
        <end position="1538"/>
    </location>
</feature>
<keyword evidence="10 16" id="KW-1133">Transmembrane helix</keyword>
<feature type="domain" description="EGF-like" evidence="19">
    <location>
        <begin position="813"/>
        <end position="856"/>
    </location>
</feature>
<dbReference type="InterPro" id="IPR000742">
    <property type="entry name" value="EGF"/>
</dbReference>
<feature type="domain" description="EGF-like" evidence="19">
    <location>
        <begin position="675"/>
        <end position="712"/>
    </location>
</feature>
<accession>A0A433TEA6</accession>
<keyword evidence="12 14" id="KW-1015">Disulfide bond</keyword>
<dbReference type="STRING" id="188477.A0A433TEA6"/>